<name>C0PI57_MAIZE</name>
<feature type="region of interest" description="Disordered" evidence="1">
    <location>
        <begin position="21"/>
        <end position="148"/>
    </location>
</feature>
<proteinExistence type="evidence at transcript level"/>
<reference evidence="3" key="1">
    <citation type="journal article" date="2009" name="PLoS Genet.">
        <title>Sequencing, mapping, and analysis of 27,455 maize full-length cDNAs.</title>
        <authorList>
            <person name="Soderlund C."/>
            <person name="Descour A."/>
            <person name="Kudrna D."/>
            <person name="Bomhoff M."/>
            <person name="Boyd L."/>
            <person name="Currie J."/>
            <person name="Angelova A."/>
            <person name="Collura K."/>
            <person name="Wissotski M."/>
            <person name="Ashley E."/>
            <person name="Morrow D."/>
            <person name="Fernandes J."/>
            <person name="Walbot V."/>
            <person name="Yu Y."/>
        </authorList>
    </citation>
    <scope>NUCLEOTIDE SEQUENCE</scope>
    <source>
        <strain evidence="3">B73</strain>
    </source>
</reference>
<sequence>MAASSASCSGVMAFLASMTSASDAAASLPAPPPMPGEKKRPEPSTELLWRCLGRGGDDVSAARSRSEGPEDEIFTMSMKVEKRSSSEPISSKVSPSGPPPPPRPRSSGRRKATSDLARRWCAARAATGAGAGAGTAGGGKARPGGSAGSGCCCIERPAQPRLRRCRSRLCPHEGERRCPSQRPEEEGWIGRQARRPLLLPCFVVLSGFGFGF</sequence>
<feature type="signal peptide" evidence="2">
    <location>
        <begin position="1"/>
        <end position="24"/>
    </location>
</feature>
<evidence type="ECO:0000256" key="2">
    <source>
        <dbReference type="SAM" id="SignalP"/>
    </source>
</evidence>
<feature type="compositionally biased region" description="Low complexity" evidence="1">
    <location>
        <begin position="86"/>
        <end position="95"/>
    </location>
</feature>
<dbReference type="AlphaFoldDB" id="C0PI57"/>
<dbReference type="EMBL" id="BT067976">
    <property type="protein sequence ID" value="ACN34873.1"/>
    <property type="molecule type" value="mRNA"/>
</dbReference>
<evidence type="ECO:0000313" key="3">
    <source>
        <dbReference type="EMBL" id="ACN34873.1"/>
    </source>
</evidence>
<reference evidence="3" key="2">
    <citation type="submission" date="2012-06" db="EMBL/GenBank/DDBJ databases">
        <authorList>
            <person name="Yu Y."/>
            <person name="Currie J."/>
            <person name="Lomeli R."/>
            <person name="Angelova A."/>
            <person name="Collura K."/>
            <person name="Wissotski M."/>
            <person name="Campos D."/>
            <person name="Kudrna D."/>
            <person name="Golser W."/>
            <person name="Ashely E."/>
            <person name="Descour A."/>
            <person name="Fernandes J."/>
            <person name="Soderlund C."/>
            <person name="Walbot V."/>
        </authorList>
    </citation>
    <scope>NUCLEOTIDE SEQUENCE</scope>
    <source>
        <strain evidence="3">B73</strain>
    </source>
</reference>
<organism evidence="3">
    <name type="scientific">Zea mays</name>
    <name type="common">Maize</name>
    <dbReference type="NCBI Taxonomy" id="4577"/>
    <lineage>
        <taxon>Eukaryota</taxon>
        <taxon>Viridiplantae</taxon>
        <taxon>Streptophyta</taxon>
        <taxon>Embryophyta</taxon>
        <taxon>Tracheophyta</taxon>
        <taxon>Spermatophyta</taxon>
        <taxon>Magnoliopsida</taxon>
        <taxon>Liliopsida</taxon>
        <taxon>Poales</taxon>
        <taxon>Poaceae</taxon>
        <taxon>PACMAD clade</taxon>
        <taxon>Panicoideae</taxon>
        <taxon>Andropogonodae</taxon>
        <taxon>Andropogoneae</taxon>
        <taxon>Tripsacinae</taxon>
        <taxon>Zea</taxon>
    </lineage>
</organism>
<feature type="compositionally biased region" description="Gly residues" evidence="1">
    <location>
        <begin position="129"/>
        <end position="148"/>
    </location>
</feature>
<protein>
    <submittedName>
        <fullName evidence="3">Uncharacterized protein</fullName>
    </submittedName>
</protein>
<evidence type="ECO:0000256" key="1">
    <source>
        <dbReference type="SAM" id="MobiDB-lite"/>
    </source>
</evidence>
<keyword evidence="2" id="KW-0732">Signal</keyword>
<feature type="chain" id="PRO_5002901803" evidence="2">
    <location>
        <begin position="25"/>
        <end position="212"/>
    </location>
</feature>
<accession>C0PI57</accession>